<evidence type="ECO:0000256" key="2">
    <source>
        <dbReference type="ARBA" id="ARBA00009997"/>
    </source>
</evidence>
<dbReference type="Gene3D" id="3.90.1560.10">
    <property type="entry name" value="ComB-like"/>
    <property type="match status" value="1"/>
</dbReference>
<dbReference type="SUPFAM" id="SSF142823">
    <property type="entry name" value="ComB-like"/>
    <property type="match status" value="1"/>
</dbReference>
<sequence>MKKLEICLSPELVHLYDFNNKNIVIVDIFRASSTMIVALANGVTSITPFKNLGECREMSKKGYIIAGERNGLTAEGFELGNSPLAFLEKKYATKKIAMTTTNGTVAIQLAKGKAKNILLGAFPNLKATADFLSAMSEDVIILCAGWKGKFNLEDSLYAGALTKELKGNFKIECDTAIALESLYDTHSKDIKGFLSQASHTKRLQNQNIEADIDFCLSLNIYDLVGILRENEFFGEKN</sequence>
<dbReference type="Proteomes" id="UP001589797">
    <property type="component" value="Unassembled WGS sequence"/>
</dbReference>
<comment type="catalytic activity">
    <reaction evidence="7 8">
        <text>(2R)-O-phospho-3-sulfolactate + H2O = (2R)-3-sulfolactate + phosphate</text>
        <dbReference type="Rhea" id="RHEA:23416"/>
        <dbReference type="ChEBI" id="CHEBI:15377"/>
        <dbReference type="ChEBI" id="CHEBI:15597"/>
        <dbReference type="ChEBI" id="CHEBI:43474"/>
        <dbReference type="ChEBI" id="CHEBI:58738"/>
        <dbReference type="EC" id="3.1.3.71"/>
    </reaction>
</comment>
<keyword evidence="10" id="KW-1185">Reference proteome</keyword>
<proteinExistence type="inferred from homology"/>
<name>A0ABV6FPS8_9BACT</name>
<gene>
    <name evidence="8" type="primary">comB</name>
    <name evidence="9" type="ORF">ACFFIP_04095</name>
</gene>
<dbReference type="PANTHER" id="PTHR37311:SF1">
    <property type="entry name" value="2-PHOSPHOSULFOLACTATE PHOSPHATASE-RELATED"/>
    <property type="match status" value="1"/>
</dbReference>
<dbReference type="InterPro" id="IPR005238">
    <property type="entry name" value="ComB-like"/>
</dbReference>
<evidence type="ECO:0000313" key="10">
    <source>
        <dbReference type="Proteomes" id="UP001589797"/>
    </source>
</evidence>
<comment type="similarity">
    <text evidence="2 8">Belongs to the ComB family.</text>
</comment>
<evidence type="ECO:0000256" key="4">
    <source>
        <dbReference type="ARBA" id="ARBA00021948"/>
    </source>
</evidence>
<dbReference type="PANTHER" id="PTHR37311">
    <property type="entry name" value="2-PHOSPHOSULFOLACTATE PHOSPHATASE-RELATED"/>
    <property type="match status" value="1"/>
</dbReference>
<keyword evidence="6 8" id="KW-0460">Magnesium</keyword>
<dbReference type="HAMAP" id="MF_00490">
    <property type="entry name" value="ComB"/>
    <property type="match status" value="1"/>
</dbReference>
<evidence type="ECO:0000256" key="5">
    <source>
        <dbReference type="ARBA" id="ARBA00022801"/>
    </source>
</evidence>
<comment type="cofactor">
    <cofactor evidence="1 8">
        <name>Mg(2+)</name>
        <dbReference type="ChEBI" id="CHEBI:18420"/>
    </cofactor>
</comment>
<evidence type="ECO:0000256" key="3">
    <source>
        <dbReference type="ARBA" id="ARBA00012953"/>
    </source>
</evidence>
<dbReference type="EMBL" id="JBHLWI010000007">
    <property type="protein sequence ID" value="MFC0261851.1"/>
    <property type="molecule type" value="Genomic_DNA"/>
</dbReference>
<dbReference type="RefSeq" id="WP_382386291.1">
    <property type="nucleotide sequence ID" value="NZ_JBHLWI010000007.1"/>
</dbReference>
<dbReference type="InterPro" id="IPR036702">
    <property type="entry name" value="ComB-like_sf"/>
</dbReference>
<evidence type="ECO:0000256" key="7">
    <source>
        <dbReference type="ARBA" id="ARBA00033711"/>
    </source>
</evidence>
<evidence type="ECO:0000256" key="1">
    <source>
        <dbReference type="ARBA" id="ARBA00001946"/>
    </source>
</evidence>
<keyword evidence="5 8" id="KW-0378">Hydrolase</keyword>
<reference evidence="9 10" key="1">
    <citation type="submission" date="2024-09" db="EMBL/GenBank/DDBJ databases">
        <authorList>
            <person name="Sun Q."/>
            <person name="Mori K."/>
        </authorList>
    </citation>
    <scope>NUCLEOTIDE SEQUENCE [LARGE SCALE GENOMIC DNA]</scope>
    <source>
        <strain evidence="9 10">CCM 7650</strain>
    </source>
</reference>
<comment type="caution">
    <text evidence="9">The sequence shown here is derived from an EMBL/GenBank/DDBJ whole genome shotgun (WGS) entry which is preliminary data.</text>
</comment>
<evidence type="ECO:0000313" key="9">
    <source>
        <dbReference type="EMBL" id="MFC0261851.1"/>
    </source>
</evidence>
<protein>
    <recommendedName>
        <fullName evidence="4 8">Probable 2-phosphosulfolactate phosphatase</fullName>
        <ecNumber evidence="3 8">3.1.3.71</ecNumber>
    </recommendedName>
</protein>
<dbReference type="EC" id="3.1.3.71" evidence="3 8"/>
<evidence type="ECO:0000256" key="6">
    <source>
        <dbReference type="ARBA" id="ARBA00022842"/>
    </source>
</evidence>
<organism evidence="9 10">
    <name type="scientific">Fontibacter flavus</name>
    <dbReference type="NCBI Taxonomy" id="654838"/>
    <lineage>
        <taxon>Bacteria</taxon>
        <taxon>Pseudomonadati</taxon>
        <taxon>Bacteroidota</taxon>
        <taxon>Cytophagia</taxon>
        <taxon>Cytophagales</taxon>
        <taxon>Cyclobacteriaceae</taxon>
        <taxon>Fontibacter</taxon>
    </lineage>
</organism>
<accession>A0ABV6FPS8</accession>
<evidence type="ECO:0000256" key="8">
    <source>
        <dbReference type="HAMAP-Rule" id="MF_00490"/>
    </source>
</evidence>
<dbReference type="Pfam" id="PF04029">
    <property type="entry name" value="2-ph_phosp"/>
    <property type="match status" value="1"/>
</dbReference>